<gene>
    <name evidence="6" type="ordered locus">Ppro_0750</name>
</gene>
<dbReference type="FunFam" id="2.40.50.140:FF:000051">
    <property type="entry name" value="RNA-binding transcriptional accessory protein"/>
    <property type="match status" value="1"/>
</dbReference>
<keyword evidence="3" id="KW-0687">Ribonucleoprotein</keyword>
<sequence>MIENSDLERTSEQEESEESFAQLFEESCSRKGGWLEPGQKLDVRVLKVSAEWVFIDCGQKGEGVIDRKEFLDQEGNCTVKEGDSISAYFLSSRQGEMRFTTRLGGGAAGNAQLEAAWQSGVPVEGQVEQEIKGGYQIRLGSSTRAFCPFSQIALRRSDDHQSLVGSRLTFRITEYGEKGRNIVVSRRVLLEEEQQRMREEAWASISEGMTLDGTVSSLRDFGAFVDIGGLEGLVPLSEIGWSRVKDAAELLSVGQKVQVVVKSLDQERNRISLSIKETLVDPWDQVAEQHPEGSFQSGTVARLTPFGAFVTLPCGLDGLIHISKLGGGKRISHPREVLSEGQAVEVKVEGIDRESRRIALALAGAARAEEEEATTLEEYRSSGGSSAGMGTLADAMRARSERRGKKR</sequence>
<keyword evidence="2 6" id="KW-0689">Ribosomal protein</keyword>
<protein>
    <submittedName>
        <fullName evidence="6">SSU ribosomal protein S1P</fullName>
    </submittedName>
</protein>
<dbReference type="GO" id="GO:0006412">
    <property type="term" value="P:translation"/>
    <property type="evidence" value="ECO:0007669"/>
    <property type="project" value="TreeGrafter"/>
</dbReference>
<dbReference type="PANTHER" id="PTHR10724">
    <property type="entry name" value="30S RIBOSOMAL PROTEIN S1"/>
    <property type="match status" value="1"/>
</dbReference>
<dbReference type="GO" id="GO:0003729">
    <property type="term" value="F:mRNA binding"/>
    <property type="evidence" value="ECO:0007669"/>
    <property type="project" value="TreeGrafter"/>
</dbReference>
<proteinExistence type="inferred from homology"/>
<evidence type="ECO:0000259" key="5">
    <source>
        <dbReference type="PROSITE" id="PS50126"/>
    </source>
</evidence>
<feature type="region of interest" description="Disordered" evidence="4">
    <location>
        <begin position="367"/>
        <end position="407"/>
    </location>
</feature>
<dbReference type="InterPro" id="IPR003029">
    <property type="entry name" value="S1_domain"/>
</dbReference>
<accession>A1AM10</accession>
<dbReference type="PANTHER" id="PTHR10724:SF7">
    <property type="entry name" value="SMALL RIBOSOMAL SUBUNIT PROTEIN BS1C"/>
    <property type="match status" value="1"/>
</dbReference>
<dbReference type="InterPro" id="IPR035104">
    <property type="entry name" value="Ribosomal_protein_S1-like"/>
</dbReference>
<dbReference type="Pfam" id="PF00575">
    <property type="entry name" value="S1"/>
    <property type="match status" value="2"/>
</dbReference>
<dbReference type="PROSITE" id="PS50126">
    <property type="entry name" value="S1"/>
    <property type="match status" value="3"/>
</dbReference>
<keyword evidence="7" id="KW-1185">Reference proteome</keyword>
<dbReference type="EMBL" id="CP000482">
    <property type="protein sequence ID" value="ABK98380.1"/>
    <property type="molecule type" value="Genomic_DNA"/>
</dbReference>
<evidence type="ECO:0000256" key="3">
    <source>
        <dbReference type="ARBA" id="ARBA00023274"/>
    </source>
</evidence>
<dbReference type="SUPFAM" id="SSF50249">
    <property type="entry name" value="Nucleic acid-binding proteins"/>
    <property type="match status" value="4"/>
</dbReference>
<dbReference type="InterPro" id="IPR012340">
    <property type="entry name" value="NA-bd_OB-fold"/>
</dbReference>
<dbReference type="STRING" id="338966.Ppro_0750"/>
<dbReference type="CDD" id="cd04465">
    <property type="entry name" value="S1_RPS1_repeat_ec2_hs2"/>
    <property type="match status" value="1"/>
</dbReference>
<dbReference type="GO" id="GO:0022627">
    <property type="term" value="C:cytosolic small ribosomal subunit"/>
    <property type="evidence" value="ECO:0007669"/>
    <property type="project" value="TreeGrafter"/>
</dbReference>
<dbReference type="PRINTS" id="PR00681">
    <property type="entry name" value="RIBOSOMALS1"/>
</dbReference>
<feature type="domain" description="S1 motif" evidence="5">
    <location>
        <begin position="293"/>
        <end position="363"/>
    </location>
</feature>
<dbReference type="Proteomes" id="UP000006732">
    <property type="component" value="Chromosome"/>
</dbReference>
<evidence type="ECO:0000256" key="4">
    <source>
        <dbReference type="SAM" id="MobiDB-lite"/>
    </source>
</evidence>
<evidence type="ECO:0000313" key="7">
    <source>
        <dbReference type="Proteomes" id="UP000006732"/>
    </source>
</evidence>
<name>A1AM10_PELPD</name>
<evidence type="ECO:0000256" key="1">
    <source>
        <dbReference type="ARBA" id="ARBA00006767"/>
    </source>
</evidence>
<organism evidence="6 7">
    <name type="scientific">Pelobacter propionicus (strain DSM 2379 / NBRC 103807 / OttBd1)</name>
    <dbReference type="NCBI Taxonomy" id="338966"/>
    <lineage>
        <taxon>Bacteria</taxon>
        <taxon>Pseudomonadati</taxon>
        <taxon>Thermodesulfobacteriota</taxon>
        <taxon>Desulfuromonadia</taxon>
        <taxon>Desulfuromonadales</taxon>
        <taxon>Desulfuromonadaceae</taxon>
        <taxon>Pelobacter</taxon>
    </lineage>
</organism>
<dbReference type="HOGENOM" id="CLU_015805_4_0_7"/>
<dbReference type="KEGG" id="ppd:Ppro_0750"/>
<evidence type="ECO:0000256" key="2">
    <source>
        <dbReference type="ARBA" id="ARBA00022980"/>
    </source>
</evidence>
<comment type="similarity">
    <text evidence="1">Belongs to the bacterial ribosomal protein bS1 family.</text>
</comment>
<dbReference type="Gene3D" id="2.40.50.140">
    <property type="entry name" value="Nucleic acid-binding proteins"/>
    <property type="match status" value="4"/>
</dbReference>
<feature type="domain" description="S1 motif" evidence="5">
    <location>
        <begin position="120"/>
        <end position="187"/>
    </location>
</feature>
<dbReference type="AlphaFoldDB" id="A1AM10"/>
<dbReference type="RefSeq" id="WP_011734692.1">
    <property type="nucleotide sequence ID" value="NC_008609.1"/>
</dbReference>
<dbReference type="eggNOG" id="COG0539">
    <property type="taxonomic scope" value="Bacteria"/>
</dbReference>
<dbReference type="OrthoDB" id="9804077at2"/>
<dbReference type="SMART" id="SM00316">
    <property type="entry name" value="S1"/>
    <property type="match status" value="4"/>
</dbReference>
<dbReference type="InterPro" id="IPR050437">
    <property type="entry name" value="Ribos_protein_bS1-like"/>
</dbReference>
<evidence type="ECO:0000313" key="6">
    <source>
        <dbReference type="EMBL" id="ABK98380.1"/>
    </source>
</evidence>
<dbReference type="GO" id="GO:0003735">
    <property type="term" value="F:structural constituent of ribosome"/>
    <property type="evidence" value="ECO:0007669"/>
    <property type="project" value="TreeGrafter"/>
</dbReference>
<feature type="domain" description="S1 motif" evidence="5">
    <location>
        <begin position="208"/>
        <end position="276"/>
    </location>
</feature>
<dbReference type="NCBIfam" id="NF005208">
    <property type="entry name" value="PRK06676.1"/>
    <property type="match status" value="1"/>
</dbReference>
<reference evidence="6 7" key="1">
    <citation type="submission" date="2006-10" db="EMBL/GenBank/DDBJ databases">
        <title>Complete sequence of chromosome of Pelobacter propionicus DSM 2379.</title>
        <authorList>
            <consortium name="US DOE Joint Genome Institute"/>
            <person name="Copeland A."/>
            <person name="Lucas S."/>
            <person name="Lapidus A."/>
            <person name="Barry K."/>
            <person name="Detter J.C."/>
            <person name="Glavina del Rio T."/>
            <person name="Hammon N."/>
            <person name="Israni S."/>
            <person name="Dalin E."/>
            <person name="Tice H."/>
            <person name="Pitluck S."/>
            <person name="Saunders E."/>
            <person name="Brettin T."/>
            <person name="Bruce D."/>
            <person name="Han C."/>
            <person name="Tapia R."/>
            <person name="Schmutz J."/>
            <person name="Larimer F."/>
            <person name="Land M."/>
            <person name="Hauser L."/>
            <person name="Kyrpides N."/>
            <person name="Kim E."/>
            <person name="Lovley D."/>
            <person name="Richardson P."/>
        </authorList>
    </citation>
    <scope>NUCLEOTIDE SEQUENCE [LARGE SCALE GENOMIC DNA]</scope>
    <source>
        <strain evidence="7">DSM 2379 / NBRC 103807 / OttBd1</strain>
    </source>
</reference>